<organism evidence="2 3">
    <name type="scientific">Volvox africanus</name>
    <dbReference type="NCBI Taxonomy" id="51714"/>
    <lineage>
        <taxon>Eukaryota</taxon>
        <taxon>Viridiplantae</taxon>
        <taxon>Chlorophyta</taxon>
        <taxon>core chlorophytes</taxon>
        <taxon>Chlorophyceae</taxon>
        <taxon>CS clade</taxon>
        <taxon>Chlamydomonadales</taxon>
        <taxon>Volvocaceae</taxon>
        <taxon>Volvox</taxon>
    </lineage>
</organism>
<dbReference type="InterPro" id="IPR004821">
    <property type="entry name" value="Cyt_trans-like"/>
</dbReference>
<dbReference type="GO" id="GO:0000309">
    <property type="term" value="F:nicotinamide-nucleotide adenylyltransferase activity"/>
    <property type="evidence" value="ECO:0007669"/>
    <property type="project" value="TreeGrafter"/>
</dbReference>
<feature type="domain" description="Cytidyltransferase-like" evidence="1">
    <location>
        <begin position="85"/>
        <end position="149"/>
    </location>
</feature>
<dbReference type="GO" id="GO:0004515">
    <property type="term" value="F:nicotinate-nucleotide adenylyltransferase activity"/>
    <property type="evidence" value="ECO:0007669"/>
    <property type="project" value="TreeGrafter"/>
</dbReference>
<dbReference type="EMBL" id="BNCO01000027">
    <property type="protein sequence ID" value="GIL57430.1"/>
    <property type="molecule type" value="Genomic_DNA"/>
</dbReference>
<dbReference type="InterPro" id="IPR014729">
    <property type="entry name" value="Rossmann-like_a/b/a_fold"/>
</dbReference>
<dbReference type="GO" id="GO:0009435">
    <property type="term" value="P:NAD+ biosynthetic process"/>
    <property type="evidence" value="ECO:0007669"/>
    <property type="project" value="TreeGrafter"/>
</dbReference>
<accession>A0A8J4BAD3</accession>
<dbReference type="SUPFAM" id="SSF52374">
    <property type="entry name" value="Nucleotidylyl transferase"/>
    <property type="match status" value="1"/>
</dbReference>
<evidence type="ECO:0000313" key="2">
    <source>
        <dbReference type="EMBL" id="GIL57430.1"/>
    </source>
</evidence>
<gene>
    <name evidence="2" type="ORF">Vafri_12662</name>
</gene>
<evidence type="ECO:0000259" key="1">
    <source>
        <dbReference type="Pfam" id="PF01467"/>
    </source>
</evidence>
<dbReference type="InterPro" id="IPR051182">
    <property type="entry name" value="Euk_NMN_adenylyltrnsfrase"/>
</dbReference>
<protein>
    <recommendedName>
        <fullName evidence="1">Cytidyltransferase-like domain-containing protein</fullName>
    </recommendedName>
</protein>
<dbReference type="Proteomes" id="UP000747399">
    <property type="component" value="Unassembled WGS sequence"/>
</dbReference>
<dbReference type="PANTHER" id="PTHR12039:SF0">
    <property type="entry name" value="NICOTINAMIDE-NUCLEOTIDE ADENYLYLTRANSFERASE"/>
    <property type="match status" value="1"/>
</dbReference>
<sequence>MQKCFISRRGKYFATAATAAVATIASLWEYTATVSADGAVGPIAADATENKVTATNMPSGKVPLPTDKLSCKTCSSAPRIPVVLVCCGSFNPPTVMHMRMVDLAGDELMRRGYDVWGAYLSPVADAYGKAGLAPAADRLEMCRLAAEDETANCRFGRSQVEDQHAHVSHTLTNPALNLTMVYEWEARQPGYTRTLTVLRRVESELRNWCSEGIQNSGAELTPGGCFSDDITKDQAGTSAQPLVPHSKPKPSLVRATLLCGGDVLASMAMPGVWRDPDVILREHGVVCIAREGTDLEQLINRPGSVLYDYRDHIVIVHDKVGNSISSSKVRQELATGRPVRYLVPPRVLSYIYERGLYGT</sequence>
<dbReference type="AlphaFoldDB" id="A0A8J4BAD3"/>
<proteinExistence type="predicted"/>
<reference evidence="2" key="1">
    <citation type="journal article" date="2021" name="Proc. Natl. Acad. Sci. U.S.A.">
        <title>Three genomes in the algal genus Volvox reveal the fate of a haploid sex-determining region after a transition to homothallism.</title>
        <authorList>
            <person name="Yamamoto K."/>
            <person name="Hamaji T."/>
            <person name="Kawai-Toyooka H."/>
            <person name="Matsuzaki R."/>
            <person name="Takahashi F."/>
            <person name="Nishimura Y."/>
            <person name="Kawachi M."/>
            <person name="Noguchi H."/>
            <person name="Minakuchi Y."/>
            <person name="Umen J.G."/>
            <person name="Toyoda A."/>
            <person name="Nozaki H."/>
        </authorList>
    </citation>
    <scope>NUCLEOTIDE SEQUENCE</scope>
    <source>
        <strain evidence="2">NIES-3780</strain>
    </source>
</reference>
<dbReference type="Gene3D" id="3.40.50.620">
    <property type="entry name" value="HUPs"/>
    <property type="match status" value="1"/>
</dbReference>
<dbReference type="Pfam" id="PF01467">
    <property type="entry name" value="CTP_transf_like"/>
    <property type="match status" value="1"/>
</dbReference>
<evidence type="ECO:0000313" key="3">
    <source>
        <dbReference type="Proteomes" id="UP000747399"/>
    </source>
</evidence>
<keyword evidence="3" id="KW-1185">Reference proteome</keyword>
<name>A0A8J4BAD3_9CHLO</name>
<comment type="caution">
    <text evidence="2">The sequence shown here is derived from an EMBL/GenBank/DDBJ whole genome shotgun (WGS) entry which is preliminary data.</text>
</comment>
<dbReference type="PANTHER" id="PTHR12039">
    <property type="entry name" value="NICOTINAMIDE MONONUCLEOTIDE ADENYLYLTRANSFERASE"/>
    <property type="match status" value="1"/>
</dbReference>